<feature type="compositionally biased region" description="Low complexity" evidence="1">
    <location>
        <begin position="14"/>
        <end position="25"/>
    </location>
</feature>
<accession>A0ABU9YD55</accession>
<evidence type="ECO:0000313" key="2">
    <source>
        <dbReference type="EMBL" id="MEN2986717.1"/>
    </source>
</evidence>
<evidence type="ECO:0000313" key="3">
    <source>
        <dbReference type="Proteomes" id="UP001413721"/>
    </source>
</evidence>
<name>A0ABU9YD55_9PROT</name>
<feature type="region of interest" description="Disordered" evidence="1">
    <location>
        <begin position="162"/>
        <end position="190"/>
    </location>
</feature>
<protein>
    <submittedName>
        <fullName evidence="2">Uncharacterized protein</fullName>
    </submittedName>
</protein>
<dbReference type="Proteomes" id="UP001413721">
    <property type="component" value="Unassembled WGS sequence"/>
</dbReference>
<proteinExistence type="predicted"/>
<comment type="caution">
    <text evidence="2">The sequence shown here is derived from an EMBL/GenBank/DDBJ whole genome shotgun (WGS) entry which is preliminary data.</text>
</comment>
<sequence>MTARADETRPAGDGPPAATASATVASAGVAPATPLVPASVAPAAENGEDMGEDAAALAALRARLDRRHRAELAAITAELERERGSLSQMLIDQGLASALSRAGVAPALVAGAAALLRPMMAVTGEGTARGLTARLPDGSNRPLADFITDWAAGDGAAYLAAPDSHGGGARPDMTGAPRRRRRADLGGPAERARFIREHGRGAYLDLDP</sequence>
<keyword evidence="3" id="KW-1185">Reference proteome</keyword>
<dbReference type="EMBL" id="JBBKTW010000001">
    <property type="protein sequence ID" value="MEN2986717.1"/>
    <property type="molecule type" value="Genomic_DNA"/>
</dbReference>
<reference evidence="2 3" key="1">
    <citation type="submission" date="2024-03" db="EMBL/GenBank/DDBJ databases">
        <title>High-quality draft genome sequencing of Tistrella sp. BH-R2-4.</title>
        <authorList>
            <person name="Dong C."/>
        </authorList>
    </citation>
    <scope>NUCLEOTIDE SEQUENCE [LARGE SCALE GENOMIC DNA]</scope>
    <source>
        <strain evidence="2 3">BH-R2-4</strain>
    </source>
</reference>
<dbReference type="RefSeq" id="WP_345930822.1">
    <property type="nucleotide sequence ID" value="NZ_JBBKTV010000001.1"/>
</dbReference>
<feature type="region of interest" description="Disordered" evidence="1">
    <location>
        <begin position="1"/>
        <end position="25"/>
    </location>
</feature>
<feature type="compositionally biased region" description="Basic and acidic residues" evidence="1">
    <location>
        <begin position="1"/>
        <end position="10"/>
    </location>
</feature>
<organism evidence="2 3">
    <name type="scientific">Tistrella arctica</name>
    <dbReference type="NCBI Taxonomy" id="3133430"/>
    <lineage>
        <taxon>Bacteria</taxon>
        <taxon>Pseudomonadati</taxon>
        <taxon>Pseudomonadota</taxon>
        <taxon>Alphaproteobacteria</taxon>
        <taxon>Geminicoccales</taxon>
        <taxon>Geminicoccaceae</taxon>
        <taxon>Tistrella</taxon>
    </lineage>
</organism>
<evidence type="ECO:0000256" key="1">
    <source>
        <dbReference type="SAM" id="MobiDB-lite"/>
    </source>
</evidence>
<gene>
    <name evidence="2" type="ORF">WG926_00260</name>
</gene>